<evidence type="ECO:0000313" key="27">
    <source>
        <dbReference type="EMBL" id="CAD7241498.1"/>
    </source>
</evidence>
<evidence type="ECO:0000256" key="16">
    <source>
        <dbReference type="ARBA" id="ARBA00050435"/>
    </source>
</evidence>
<gene>
    <name evidence="27" type="ORF">DSTB1V02_LOCUS1486</name>
</gene>
<dbReference type="FunFam" id="3.40.50.720:FF:000231">
    <property type="entry name" value="Estradiol 17-beta-dehydrogenase 8"/>
    <property type="match status" value="1"/>
</dbReference>
<dbReference type="EC" id="1.1.1.n12" evidence="4"/>
<keyword evidence="8" id="KW-0560">Oxidoreductase</keyword>
<evidence type="ECO:0000256" key="25">
    <source>
        <dbReference type="ARBA" id="ARBA00083258"/>
    </source>
</evidence>
<comment type="subcellular location">
    <subcellularLocation>
        <location evidence="1">Mitochondrion matrix</location>
    </subcellularLocation>
</comment>
<dbReference type="EC" id="1.1.1.239" evidence="19"/>
<keyword evidence="6" id="KW-0597">Phosphoprotein</keyword>
<keyword evidence="28" id="KW-1185">Reference proteome</keyword>
<dbReference type="InterPro" id="IPR057326">
    <property type="entry name" value="KR_dom"/>
</dbReference>
<dbReference type="AlphaFoldDB" id="A0A7R9A3G8"/>
<evidence type="ECO:0000256" key="15">
    <source>
        <dbReference type="ARBA" id="ARBA00050232"/>
    </source>
</evidence>
<evidence type="ECO:0000256" key="12">
    <source>
        <dbReference type="ARBA" id="ARBA00023160"/>
    </source>
</evidence>
<accession>A0A7R9A3G8</accession>
<evidence type="ECO:0000256" key="24">
    <source>
        <dbReference type="ARBA" id="ARBA00083097"/>
    </source>
</evidence>
<dbReference type="GO" id="GO:0047035">
    <property type="term" value="F:testosterone dehydrogenase (NAD+) activity"/>
    <property type="evidence" value="ECO:0007669"/>
    <property type="project" value="UniProtKB-EC"/>
</dbReference>
<dbReference type="EMBL" id="CAJPEV010000141">
    <property type="protein sequence ID" value="CAG0881283.1"/>
    <property type="molecule type" value="Genomic_DNA"/>
</dbReference>
<organism evidence="27">
    <name type="scientific">Darwinula stevensoni</name>
    <dbReference type="NCBI Taxonomy" id="69355"/>
    <lineage>
        <taxon>Eukaryota</taxon>
        <taxon>Metazoa</taxon>
        <taxon>Ecdysozoa</taxon>
        <taxon>Arthropoda</taxon>
        <taxon>Crustacea</taxon>
        <taxon>Oligostraca</taxon>
        <taxon>Ostracoda</taxon>
        <taxon>Podocopa</taxon>
        <taxon>Podocopida</taxon>
        <taxon>Darwinulocopina</taxon>
        <taxon>Darwinuloidea</taxon>
        <taxon>Darwinulidae</taxon>
        <taxon>Darwinula</taxon>
    </lineage>
</organism>
<comment type="pathway">
    <text evidence="13">Steroid biosynthesis; estrogen biosynthesis.</text>
</comment>
<evidence type="ECO:0000256" key="11">
    <source>
        <dbReference type="ARBA" id="ARBA00023128"/>
    </source>
</evidence>
<dbReference type="PANTHER" id="PTHR42760">
    <property type="entry name" value="SHORT-CHAIN DEHYDROGENASES/REDUCTASES FAMILY MEMBER"/>
    <property type="match status" value="1"/>
</dbReference>
<name>A0A7R9A3G8_9CRUS</name>
<dbReference type="Proteomes" id="UP000677054">
    <property type="component" value="Unassembled WGS sequence"/>
</dbReference>
<evidence type="ECO:0000256" key="6">
    <source>
        <dbReference type="ARBA" id="ARBA00022553"/>
    </source>
</evidence>
<evidence type="ECO:0000256" key="23">
    <source>
        <dbReference type="ARBA" id="ARBA00081936"/>
    </source>
</evidence>
<dbReference type="Gene3D" id="3.40.50.720">
    <property type="entry name" value="NAD(P)-binding Rossmann-like Domain"/>
    <property type="match status" value="1"/>
</dbReference>
<keyword evidence="12" id="KW-0275">Fatty acid biosynthesis</keyword>
<evidence type="ECO:0000256" key="10">
    <source>
        <dbReference type="ARBA" id="ARBA00023098"/>
    </source>
</evidence>
<feature type="non-terminal residue" evidence="27">
    <location>
        <position position="1"/>
    </location>
</feature>
<comment type="similarity">
    <text evidence="3">Belongs to the short-chain dehydrogenases/reductases (SDR) family.</text>
</comment>
<dbReference type="PROSITE" id="PS00061">
    <property type="entry name" value="ADH_SHORT"/>
    <property type="match status" value="1"/>
</dbReference>
<proteinExistence type="inferred from homology"/>
<keyword evidence="11" id="KW-0496">Mitochondrion</keyword>
<keyword evidence="7" id="KW-0276">Fatty acid metabolism</keyword>
<dbReference type="InterPro" id="IPR002347">
    <property type="entry name" value="SDR_fam"/>
</dbReference>
<evidence type="ECO:0000256" key="20">
    <source>
        <dbReference type="ARBA" id="ARBA00070911"/>
    </source>
</evidence>
<comment type="catalytic activity">
    <reaction evidence="17">
        <text>a (3R)-3-hydroxyacyl-CoA + NAD(+) = a 3-oxoacyl-CoA + NADH + H(+)</text>
        <dbReference type="Rhea" id="RHEA:32711"/>
        <dbReference type="ChEBI" id="CHEBI:15378"/>
        <dbReference type="ChEBI" id="CHEBI:57319"/>
        <dbReference type="ChEBI" id="CHEBI:57540"/>
        <dbReference type="ChEBI" id="CHEBI:57945"/>
        <dbReference type="ChEBI" id="CHEBI:90726"/>
        <dbReference type="EC" id="1.1.1.n12"/>
    </reaction>
    <physiologicalReaction direction="left-to-right" evidence="17">
        <dbReference type="Rhea" id="RHEA:32712"/>
    </physiologicalReaction>
</comment>
<evidence type="ECO:0000256" key="1">
    <source>
        <dbReference type="ARBA" id="ARBA00004305"/>
    </source>
</evidence>
<dbReference type="PRINTS" id="PR00081">
    <property type="entry name" value="GDHRDH"/>
</dbReference>
<comment type="pathway">
    <text evidence="2">Lipid metabolism; fatty acid biosynthesis.</text>
</comment>
<evidence type="ECO:0000256" key="14">
    <source>
        <dbReference type="ARBA" id="ARBA00049069"/>
    </source>
</evidence>
<evidence type="ECO:0000256" key="22">
    <source>
        <dbReference type="ARBA" id="ARBA00081419"/>
    </source>
</evidence>
<evidence type="ECO:0000256" key="2">
    <source>
        <dbReference type="ARBA" id="ARBA00005194"/>
    </source>
</evidence>
<evidence type="ECO:0000313" key="28">
    <source>
        <dbReference type="Proteomes" id="UP000677054"/>
    </source>
</evidence>
<evidence type="ECO:0000259" key="26">
    <source>
        <dbReference type="SMART" id="SM00822"/>
    </source>
</evidence>
<dbReference type="Pfam" id="PF13561">
    <property type="entry name" value="adh_short_C2"/>
    <property type="match status" value="1"/>
</dbReference>
<dbReference type="OrthoDB" id="1888931at2759"/>
<dbReference type="PRINTS" id="PR00080">
    <property type="entry name" value="SDRFAMILY"/>
</dbReference>
<evidence type="ECO:0000256" key="13">
    <source>
        <dbReference type="ARBA" id="ARBA00037929"/>
    </source>
</evidence>
<evidence type="ECO:0000256" key="21">
    <source>
        <dbReference type="ARBA" id="ARBA00077835"/>
    </source>
</evidence>
<keyword evidence="5" id="KW-0444">Lipid biosynthesis</keyword>
<dbReference type="SUPFAM" id="SSF51735">
    <property type="entry name" value="NAD(P)-binding Rossmann-fold domains"/>
    <property type="match status" value="1"/>
</dbReference>
<dbReference type="GO" id="GO:0005759">
    <property type="term" value="C:mitochondrial matrix"/>
    <property type="evidence" value="ECO:0007669"/>
    <property type="project" value="UniProtKB-SubCell"/>
</dbReference>
<comment type="catalytic activity">
    <reaction evidence="16">
        <text>17beta-hydroxy-5alpha-androstan-3-one + NAD(+) = 5alpha-androstan-3,17-dione + NADH + H(+)</text>
        <dbReference type="Rhea" id="RHEA:41992"/>
        <dbReference type="ChEBI" id="CHEBI:15378"/>
        <dbReference type="ChEBI" id="CHEBI:15994"/>
        <dbReference type="ChEBI" id="CHEBI:16330"/>
        <dbReference type="ChEBI" id="CHEBI:57540"/>
        <dbReference type="ChEBI" id="CHEBI:57945"/>
    </reaction>
    <physiologicalReaction direction="left-to-right" evidence="16">
        <dbReference type="Rhea" id="RHEA:41993"/>
    </physiologicalReaction>
</comment>
<feature type="domain" description="Ketoreductase" evidence="26">
    <location>
        <begin position="55"/>
        <end position="236"/>
    </location>
</feature>
<dbReference type="GO" id="GO:0008210">
    <property type="term" value="P:estrogen metabolic process"/>
    <property type="evidence" value="ECO:0007669"/>
    <property type="project" value="UniProtKB-ARBA"/>
</dbReference>
<dbReference type="GO" id="GO:0048038">
    <property type="term" value="F:quinone binding"/>
    <property type="evidence" value="ECO:0007669"/>
    <property type="project" value="TreeGrafter"/>
</dbReference>
<dbReference type="InterPro" id="IPR020904">
    <property type="entry name" value="Sc_DH/Rdtase_CS"/>
</dbReference>
<evidence type="ECO:0000256" key="7">
    <source>
        <dbReference type="ARBA" id="ARBA00022832"/>
    </source>
</evidence>
<comment type="catalytic activity">
    <reaction evidence="14">
        <text>17beta-estradiol + NAD(+) = estrone + NADH + H(+)</text>
        <dbReference type="Rhea" id="RHEA:24612"/>
        <dbReference type="ChEBI" id="CHEBI:15378"/>
        <dbReference type="ChEBI" id="CHEBI:16469"/>
        <dbReference type="ChEBI" id="CHEBI:17263"/>
        <dbReference type="ChEBI" id="CHEBI:57540"/>
        <dbReference type="ChEBI" id="CHEBI:57945"/>
        <dbReference type="EC" id="1.1.1.62"/>
    </reaction>
    <physiologicalReaction direction="left-to-right" evidence="14">
        <dbReference type="Rhea" id="RHEA:24613"/>
    </physiologicalReaction>
    <physiologicalReaction direction="right-to-left" evidence="14">
        <dbReference type="Rhea" id="RHEA:24614"/>
    </physiologicalReaction>
</comment>
<dbReference type="GO" id="GO:0004303">
    <property type="term" value="F:estradiol 17-beta-dehydrogenase [NAD(P)+] activity"/>
    <property type="evidence" value="ECO:0007669"/>
    <property type="project" value="UniProtKB-EC"/>
</dbReference>
<evidence type="ECO:0000256" key="17">
    <source>
        <dbReference type="ARBA" id="ARBA00052680"/>
    </source>
</evidence>
<evidence type="ECO:0000256" key="3">
    <source>
        <dbReference type="ARBA" id="ARBA00006484"/>
    </source>
</evidence>
<dbReference type="EMBL" id="LR899658">
    <property type="protein sequence ID" value="CAD7241498.1"/>
    <property type="molecule type" value="Genomic_DNA"/>
</dbReference>
<sequence length="294" mass="31266">RQLRRIHASEAHGGILCRLAPAAHHTHRHVRSYLRAEGLEVLKMSAYASASLWNKLCIVTGAGSGIGRAICRLIAEEGGAVIAADRNGRAAEETIASLTSDLAHEAVSIDVASKTTVLELMRGIESRKIPGPSVLINCAGVTRDNFLLKMDEESFTDVLNVNLKGTFLMTQAVAHLMIKKGITDGSVVNFSSVVAKHGNMGQCNYAASKAGVEAFTKTAAKELAQYGIRVNAVVPGFTATPMTATVPDKVIQKLLSLTPLRRMARPEEIAEVAVFLASKRSSYITGACIDVTGG</sequence>
<dbReference type="SMART" id="SM00822">
    <property type="entry name" value="PKS_KR"/>
    <property type="match status" value="1"/>
</dbReference>
<comment type="subunit">
    <text evidence="18">Heterotetramer with CBR4; contains two molecules of HSD17B8 and CBR4.</text>
</comment>
<dbReference type="GO" id="GO:0006633">
    <property type="term" value="P:fatty acid biosynthetic process"/>
    <property type="evidence" value="ECO:0007669"/>
    <property type="project" value="UniProtKB-KW"/>
</dbReference>
<comment type="catalytic activity">
    <reaction evidence="15">
        <text>testosterone + NAD(+) = androst-4-ene-3,17-dione + NADH + H(+)</text>
        <dbReference type="Rhea" id="RHEA:14929"/>
        <dbReference type="ChEBI" id="CHEBI:15378"/>
        <dbReference type="ChEBI" id="CHEBI:16422"/>
        <dbReference type="ChEBI" id="CHEBI:17347"/>
        <dbReference type="ChEBI" id="CHEBI:57540"/>
        <dbReference type="ChEBI" id="CHEBI:57945"/>
        <dbReference type="EC" id="1.1.1.239"/>
    </reaction>
    <physiologicalReaction direction="left-to-right" evidence="15">
        <dbReference type="Rhea" id="RHEA:14930"/>
    </physiologicalReaction>
</comment>
<feature type="non-terminal residue" evidence="27">
    <location>
        <position position="294"/>
    </location>
</feature>
<protein>
    <recommendedName>
        <fullName evidence="20">(3R)-3-hydroxyacyl-CoA dehydrogenase</fullName>
        <ecNumber evidence="19">1.1.1.239</ecNumber>
        <ecNumber evidence="4">1.1.1.n12</ecNumber>
    </recommendedName>
    <alternativeName>
        <fullName evidence="22">17-beta-hydroxysteroid dehydrogenase 8</fullName>
    </alternativeName>
    <alternativeName>
        <fullName evidence="21">3-ketoacyl-[acyl-carrier-protein] reductase alpha subunit</fullName>
    </alternativeName>
    <alternativeName>
        <fullName evidence="24">3-oxoacyl-[acyl-carrier-protein] reductase</fullName>
    </alternativeName>
    <alternativeName>
        <fullName evidence="25">Estradiol 17-beta-dehydrogenase 8</fullName>
    </alternativeName>
    <alternativeName>
        <fullName evidence="23">Testosterone 17-beta-dehydrogenase 8</fullName>
    </alternativeName>
</protein>
<evidence type="ECO:0000256" key="5">
    <source>
        <dbReference type="ARBA" id="ARBA00022516"/>
    </source>
</evidence>
<evidence type="ECO:0000256" key="4">
    <source>
        <dbReference type="ARBA" id="ARBA00012456"/>
    </source>
</evidence>
<evidence type="ECO:0000256" key="9">
    <source>
        <dbReference type="ARBA" id="ARBA00023027"/>
    </source>
</evidence>
<reference evidence="27" key="1">
    <citation type="submission" date="2020-11" db="EMBL/GenBank/DDBJ databases">
        <authorList>
            <person name="Tran Van P."/>
        </authorList>
    </citation>
    <scope>NUCLEOTIDE SEQUENCE</scope>
</reference>
<evidence type="ECO:0000256" key="18">
    <source>
        <dbReference type="ARBA" id="ARBA00065174"/>
    </source>
</evidence>
<keyword evidence="9" id="KW-0520">NAD</keyword>
<keyword evidence="10" id="KW-0443">Lipid metabolism</keyword>
<evidence type="ECO:0000256" key="8">
    <source>
        <dbReference type="ARBA" id="ARBA00023002"/>
    </source>
</evidence>
<evidence type="ECO:0000256" key="19">
    <source>
        <dbReference type="ARBA" id="ARBA00066822"/>
    </source>
</evidence>
<dbReference type="InterPro" id="IPR036291">
    <property type="entry name" value="NAD(P)-bd_dom_sf"/>
</dbReference>
<dbReference type="PANTHER" id="PTHR42760:SF83">
    <property type="entry name" value="(3R)-3-HYDROXYACYL-COA DEHYDROGENASE"/>
    <property type="match status" value="1"/>
</dbReference>